<protein>
    <submittedName>
        <fullName evidence="1">Uncharacterized protein</fullName>
    </submittedName>
</protein>
<dbReference type="InterPro" id="IPR036871">
    <property type="entry name" value="PX_dom_sf"/>
</dbReference>
<organism evidence="1 2">
    <name type="scientific">Suillus plorans</name>
    <dbReference type="NCBI Taxonomy" id="116603"/>
    <lineage>
        <taxon>Eukaryota</taxon>
        <taxon>Fungi</taxon>
        <taxon>Dikarya</taxon>
        <taxon>Basidiomycota</taxon>
        <taxon>Agaricomycotina</taxon>
        <taxon>Agaricomycetes</taxon>
        <taxon>Agaricomycetidae</taxon>
        <taxon>Boletales</taxon>
        <taxon>Suillineae</taxon>
        <taxon>Suillaceae</taxon>
        <taxon>Suillus</taxon>
    </lineage>
</organism>
<evidence type="ECO:0000313" key="2">
    <source>
        <dbReference type="Proteomes" id="UP000719766"/>
    </source>
</evidence>
<name>A0A9P7J3M6_9AGAM</name>
<reference evidence="1" key="1">
    <citation type="journal article" date="2020" name="New Phytol.">
        <title>Comparative genomics reveals dynamic genome evolution in host specialist ectomycorrhizal fungi.</title>
        <authorList>
            <person name="Lofgren L.A."/>
            <person name="Nguyen N.H."/>
            <person name="Vilgalys R."/>
            <person name="Ruytinx J."/>
            <person name="Liao H.L."/>
            <person name="Branco S."/>
            <person name="Kuo A."/>
            <person name="LaButti K."/>
            <person name="Lipzen A."/>
            <person name="Andreopoulos W."/>
            <person name="Pangilinan J."/>
            <person name="Riley R."/>
            <person name="Hundley H."/>
            <person name="Na H."/>
            <person name="Barry K."/>
            <person name="Grigoriev I.V."/>
            <person name="Stajich J.E."/>
            <person name="Kennedy P.G."/>
        </authorList>
    </citation>
    <scope>NUCLEOTIDE SEQUENCE</scope>
    <source>
        <strain evidence="1">S12</strain>
    </source>
</reference>
<dbReference type="GO" id="GO:0035091">
    <property type="term" value="F:phosphatidylinositol binding"/>
    <property type="evidence" value="ECO:0007669"/>
    <property type="project" value="InterPro"/>
</dbReference>
<gene>
    <name evidence="1" type="ORF">HD556DRAFT_1304974</name>
</gene>
<dbReference type="RefSeq" id="XP_041164770.1">
    <property type="nucleotide sequence ID" value="XM_041299726.1"/>
</dbReference>
<comment type="caution">
    <text evidence="1">The sequence shown here is derived from an EMBL/GenBank/DDBJ whole genome shotgun (WGS) entry which is preliminary data.</text>
</comment>
<dbReference type="Gene3D" id="3.30.1520.10">
    <property type="entry name" value="Phox-like domain"/>
    <property type="match status" value="1"/>
</dbReference>
<proteinExistence type="predicted"/>
<dbReference type="Proteomes" id="UP000719766">
    <property type="component" value="Unassembled WGS sequence"/>
</dbReference>
<evidence type="ECO:0000313" key="1">
    <source>
        <dbReference type="EMBL" id="KAG1801028.1"/>
    </source>
</evidence>
<dbReference type="EMBL" id="JABBWE010000008">
    <property type="protein sequence ID" value="KAG1801028.1"/>
    <property type="molecule type" value="Genomic_DNA"/>
</dbReference>
<sequence>MKHIANDLTTRDIIDAGTELGFLWKTPSMMIILGSVDLGWGKQTLDLRGNLKFQSFGSWFTHLRSARRVFQEHIPFQGRFSHFIVLHTSPTRRLPGIALPPLPEKQYAGRSSADIVKDWKRLMPWQLLSMPAAGPSFFAHVFHPAFNVDVDDATEMSKAERLLSYSLLSSITSTPLSSTPLGIDEDPGDTPQQRNGLLNEEGAWCWREGCQGCLKLTKAMQKTSDGLQIVADLYEDHTKAWRTQKWVLFKRCPVVWLASSKKITAFLVTGSMPSETIYITMILFTTLNVIFPHSADLISLPCSFVIEAYVDPGVRAIHSFSFSMAQMEENASERQ</sequence>
<accession>A0A9P7J3M6</accession>
<keyword evidence="2" id="KW-1185">Reference proteome</keyword>
<dbReference type="OrthoDB" id="10254720at2759"/>
<dbReference type="GeneID" id="64593490"/>
<dbReference type="AlphaFoldDB" id="A0A9P7J3M6"/>